<reference evidence="8 9" key="1">
    <citation type="submission" date="2019-02" db="EMBL/GenBank/DDBJ databases">
        <authorList>
            <consortium name="Pathogen Informatics"/>
        </authorList>
    </citation>
    <scope>NUCLEOTIDE SEQUENCE [LARGE SCALE GENOMIC DNA]</scope>
    <source>
        <strain evidence="8 9">3012STDY7089603</strain>
    </source>
</reference>
<sequence>MKKIVFAGGCFWGVQAYFKRIPGVLDSQVGYANGQGTNPDYQEVCRGQSGFAEAVALTYRQEEISLEDLIRHLFRIIDPTSLNRQGNDCGVQYRTGIYFLDPAEEAGIQKTLAYLAKNYAKPLQVEVQALKNFYPAEDYHQDYLDKNPLGYCHVDLTLADKPLDDPEEERKKLGTLGYQVLRENATEAPFSHPYYKKQGPGIFVDKLTRKPLFLSKDQYEPGCGWPSFTKPIREDALDYRLDRSHGMVRQEVRSRSSKGHLGHVFEDGPRDQGGLRYCINGAVLDFIPLEDMEKEGYGQYIQDLKELEEKS</sequence>
<dbReference type="GO" id="GO:0008113">
    <property type="term" value="F:peptide-methionine (S)-S-oxide reductase activity"/>
    <property type="evidence" value="ECO:0007669"/>
    <property type="project" value="UniProtKB-UniRule"/>
</dbReference>
<comment type="similarity">
    <text evidence="6">Belongs to the MsrA Met sulfoxide reductase family.</text>
</comment>
<evidence type="ECO:0000256" key="5">
    <source>
        <dbReference type="ARBA" id="ARBA00048782"/>
    </source>
</evidence>
<evidence type="ECO:0000256" key="1">
    <source>
        <dbReference type="ARBA" id="ARBA00023002"/>
    </source>
</evidence>
<dbReference type="RefSeq" id="WP_131749772.1">
    <property type="nucleotide sequence ID" value="NZ_CAACYI010000001.1"/>
</dbReference>
<dbReference type="PANTHER" id="PTHR42799:SF2">
    <property type="entry name" value="MITOCHONDRIAL PEPTIDE METHIONINE SULFOXIDE REDUCTASE"/>
    <property type="match status" value="1"/>
</dbReference>
<dbReference type="Proteomes" id="UP000377798">
    <property type="component" value="Unassembled WGS sequence"/>
</dbReference>
<dbReference type="GO" id="GO:0005737">
    <property type="term" value="C:cytoplasm"/>
    <property type="evidence" value="ECO:0007669"/>
    <property type="project" value="TreeGrafter"/>
</dbReference>
<evidence type="ECO:0000256" key="6">
    <source>
        <dbReference type="HAMAP-Rule" id="MF_01401"/>
    </source>
</evidence>
<keyword evidence="1 6" id="KW-0560">Oxidoreductase</keyword>
<evidence type="ECO:0000259" key="7">
    <source>
        <dbReference type="PROSITE" id="PS51790"/>
    </source>
</evidence>
<evidence type="ECO:0000256" key="3">
    <source>
        <dbReference type="ARBA" id="ARBA00047806"/>
    </source>
</evidence>
<dbReference type="InterPro" id="IPR011057">
    <property type="entry name" value="Mss4-like_sf"/>
</dbReference>
<dbReference type="Pfam" id="PF01641">
    <property type="entry name" value="SelR"/>
    <property type="match status" value="1"/>
</dbReference>
<keyword evidence="9" id="KW-1185">Reference proteome</keyword>
<dbReference type="SUPFAM" id="SSF51316">
    <property type="entry name" value="Mss4-like"/>
    <property type="match status" value="1"/>
</dbReference>
<dbReference type="GO" id="GO:0033743">
    <property type="term" value="F:peptide-methionine (R)-S-oxide reductase activity"/>
    <property type="evidence" value="ECO:0007669"/>
    <property type="project" value="UniProtKB-EC"/>
</dbReference>
<dbReference type="Gene3D" id="3.30.1060.10">
    <property type="entry name" value="Peptide methionine sulphoxide reductase MsrA"/>
    <property type="match status" value="1"/>
</dbReference>
<dbReference type="InterPro" id="IPR002569">
    <property type="entry name" value="Met_Sox_Rdtase_MsrA_dom"/>
</dbReference>
<evidence type="ECO:0000256" key="4">
    <source>
        <dbReference type="ARBA" id="ARBA00048488"/>
    </source>
</evidence>
<dbReference type="NCBIfam" id="TIGR00401">
    <property type="entry name" value="msrA"/>
    <property type="match status" value="1"/>
</dbReference>
<evidence type="ECO:0000313" key="9">
    <source>
        <dbReference type="Proteomes" id="UP000377798"/>
    </source>
</evidence>
<name>A0A8H2QYW5_9FIRM</name>
<comment type="function">
    <text evidence="6">Has an important function as a repair enzyme for proteins that have been inactivated by oxidation. Catalyzes the reversible oxidation-reduction of methionine sulfoxide in proteins to methionine.</text>
</comment>
<dbReference type="EMBL" id="CAACYI010000001">
    <property type="protein sequence ID" value="VFB17174.1"/>
    <property type="molecule type" value="Genomic_DNA"/>
</dbReference>
<evidence type="ECO:0000256" key="2">
    <source>
        <dbReference type="ARBA" id="ARBA00023268"/>
    </source>
</evidence>
<dbReference type="InterPro" id="IPR050162">
    <property type="entry name" value="MsrA_MetSO_reductase"/>
</dbReference>
<feature type="active site" evidence="6">
    <location>
        <position position="10"/>
    </location>
</feature>
<dbReference type="PANTHER" id="PTHR42799">
    <property type="entry name" value="MITOCHONDRIAL PEPTIDE METHIONINE SULFOXIDE REDUCTASE"/>
    <property type="match status" value="1"/>
</dbReference>
<dbReference type="AlphaFoldDB" id="A0A8H2QYW5"/>
<keyword evidence="2" id="KW-0511">Multifunctional enzyme</keyword>
<dbReference type="NCBIfam" id="TIGR00357">
    <property type="entry name" value="peptide-methionine (R)-S-oxide reductase MsrB"/>
    <property type="match status" value="1"/>
</dbReference>
<dbReference type="Pfam" id="PF01625">
    <property type="entry name" value="PMSR"/>
    <property type="match status" value="1"/>
</dbReference>
<dbReference type="GO" id="GO:0034599">
    <property type="term" value="P:cellular response to oxidative stress"/>
    <property type="evidence" value="ECO:0007669"/>
    <property type="project" value="TreeGrafter"/>
</dbReference>
<comment type="catalytic activity">
    <reaction evidence="4">
        <text>L-methionyl-[protein] + [thioredoxin]-disulfide + H2O = L-methionyl-(R)-S-oxide-[protein] + [thioredoxin]-dithiol</text>
        <dbReference type="Rhea" id="RHEA:24164"/>
        <dbReference type="Rhea" id="RHEA-COMP:10698"/>
        <dbReference type="Rhea" id="RHEA-COMP:10700"/>
        <dbReference type="Rhea" id="RHEA-COMP:12313"/>
        <dbReference type="Rhea" id="RHEA-COMP:12314"/>
        <dbReference type="ChEBI" id="CHEBI:15377"/>
        <dbReference type="ChEBI" id="CHEBI:16044"/>
        <dbReference type="ChEBI" id="CHEBI:29950"/>
        <dbReference type="ChEBI" id="CHEBI:45764"/>
        <dbReference type="ChEBI" id="CHEBI:50058"/>
        <dbReference type="EC" id="1.8.4.12"/>
    </reaction>
</comment>
<proteinExistence type="inferred from homology"/>
<dbReference type="HAMAP" id="MF_01401">
    <property type="entry name" value="MsrA"/>
    <property type="match status" value="1"/>
</dbReference>
<dbReference type="PROSITE" id="PS51790">
    <property type="entry name" value="MSRB"/>
    <property type="match status" value="1"/>
</dbReference>
<dbReference type="SUPFAM" id="SSF55068">
    <property type="entry name" value="Peptide methionine sulfoxide reductase"/>
    <property type="match status" value="1"/>
</dbReference>
<protein>
    <recommendedName>
        <fullName evidence="6">Peptide methionine sulfoxide reductase MsrA</fullName>
        <shortName evidence="6">Protein-methionine-S-oxide reductase</shortName>
        <ecNumber evidence="6">1.8.4.11</ecNumber>
    </recommendedName>
    <alternativeName>
        <fullName evidence="6">Peptide-methionine (S)-S-oxide reductase</fullName>
        <shortName evidence="6">Peptide Met(O) reductase</shortName>
    </alternativeName>
</protein>
<dbReference type="InterPro" id="IPR036509">
    <property type="entry name" value="Met_Sox_Rdtase_MsrA_sf"/>
</dbReference>
<dbReference type="Gene3D" id="2.170.150.20">
    <property type="entry name" value="Peptide methionine sulfoxide reductase"/>
    <property type="match status" value="1"/>
</dbReference>
<comment type="catalytic activity">
    <reaction evidence="5 6">
        <text>[thioredoxin]-disulfide + L-methionine + H2O = L-methionine (S)-S-oxide + [thioredoxin]-dithiol</text>
        <dbReference type="Rhea" id="RHEA:19993"/>
        <dbReference type="Rhea" id="RHEA-COMP:10698"/>
        <dbReference type="Rhea" id="RHEA-COMP:10700"/>
        <dbReference type="ChEBI" id="CHEBI:15377"/>
        <dbReference type="ChEBI" id="CHEBI:29950"/>
        <dbReference type="ChEBI" id="CHEBI:50058"/>
        <dbReference type="ChEBI" id="CHEBI:57844"/>
        <dbReference type="ChEBI" id="CHEBI:58772"/>
        <dbReference type="EC" id="1.8.4.11"/>
    </reaction>
</comment>
<accession>A0A8H2QYW5</accession>
<dbReference type="EC" id="1.8.4.11" evidence="6"/>
<feature type="domain" description="MsrB" evidence="7">
    <location>
        <begin position="166"/>
        <end position="289"/>
    </location>
</feature>
<comment type="catalytic activity">
    <reaction evidence="3 6">
        <text>L-methionyl-[protein] + [thioredoxin]-disulfide + H2O = L-methionyl-(S)-S-oxide-[protein] + [thioredoxin]-dithiol</text>
        <dbReference type="Rhea" id="RHEA:14217"/>
        <dbReference type="Rhea" id="RHEA-COMP:10698"/>
        <dbReference type="Rhea" id="RHEA-COMP:10700"/>
        <dbReference type="Rhea" id="RHEA-COMP:12313"/>
        <dbReference type="Rhea" id="RHEA-COMP:12315"/>
        <dbReference type="ChEBI" id="CHEBI:15377"/>
        <dbReference type="ChEBI" id="CHEBI:16044"/>
        <dbReference type="ChEBI" id="CHEBI:29950"/>
        <dbReference type="ChEBI" id="CHEBI:44120"/>
        <dbReference type="ChEBI" id="CHEBI:50058"/>
        <dbReference type="EC" id="1.8.4.11"/>
    </reaction>
</comment>
<organism evidence="8 9">
    <name type="scientific">Urinicoccus massiliensis</name>
    <dbReference type="NCBI Taxonomy" id="1723382"/>
    <lineage>
        <taxon>Bacteria</taxon>
        <taxon>Bacillati</taxon>
        <taxon>Bacillota</taxon>
        <taxon>Tissierellia</taxon>
        <taxon>Tissierellales</taxon>
        <taxon>Peptoniphilaceae</taxon>
        <taxon>Urinicoccus</taxon>
    </lineage>
</organism>
<comment type="caution">
    <text evidence="8">The sequence shown here is derived from an EMBL/GenBank/DDBJ whole genome shotgun (WGS) entry which is preliminary data.</text>
</comment>
<dbReference type="InterPro" id="IPR002579">
    <property type="entry name" value="Met_Sox_Rdtase_MsrB_dom"/>
</dbReference>
<gene>
    <name evidence="8" type="primary">msrAB</name>
    <name evidence="6" type="synonym">msrA</name>
    <name evidence="8" type="ORF">NCTC13150_01759</name>
</gene>
<evidence type="ECO:0000313" key="8">
    <source>
        <dbReference type="EMBL" id="VFB17174.1"/>
    </source>
</evidence>